<proteinExistence type="predicted"/>
<protein>
    <submittedName>
        <fullName evidence="2">G6637 protein</fullName>
    </submittedName>
</protein>
<evidence type="ECO:0000256" key="1">
    <source>
        <dbReference type="SAM" id="MobiDB-lite"/>
    </source>
</evidence>
<evidence type="ECO:0000313" key="3">
    <source>
        <dbReference type="Proteomes" id="UP001497392"/>
    </source>
</evidence>
<keyword evidence="3" id="KW-1185">Reference proteome</keyword>
<sequence>MKEPCEVALELGIGGFLYNHHASSEATSLALSRDCVGLACLRWDTVAANAHDRVRKGALRRARQGRAAPGVARERAREVIPKRRAHKESESSVEHQEESVAHSRGSRRSARIHASRELLRHA</sequence>
<evidence type="ECO:0000313" key="2">
    <source>
        <dbReference type="EMBL" id="CAL5224017.1"/>
    </source>
</evidence>
<feature type="compositionally biased region" description="Basic and acidic residues" evidence="1">
    <location>
        <begin position="72"/>
        <end position="101"/>
    </location>
</feature>
<accession>A0ABP1G0S8</accession>
<comment type="caution">
    <text evidence="2">The sequence shown here is derived from an EMBL/GenBank/DDBJ whole genome shotgun (WGS) entry which is preliminary data.</text>
</comment>
<name>A0ABP1G0S8_9CHLO</name>
<dbReference type="EMBL" id="CAXHTA020000009">
    <property type="protein sequence ID" value="CAL5224017.1"/>
    <property type="molecule type" value="Genomic_DNA"/>
</dbReference>
<feature type="region of interest" description="Disordered" evidence="1">
    <location>
        <begin position="58"/>
        <end position="122"/>
    </location>
</feature>
<dbReference type="Proteomes" id="UP001497392">
    <property type="component" value="Unassembled WGS sequence"/>
</dbReference>
<reference evidence="2 3" key="1">
    <citation type="submission" date="2024-06" db="EMBL/GenBank/DDBJ databases">
        <authorList>
            <person name="Kraege A."/>
            <person name="Thomma B."/>
        </authorList>
    </citation>
    <scope>NUCLEOTIDE SEQUENCE [LARGE SCALE GENOMIC DNA]</scope>
</reference>
<feature type="compositionally biased region" description="Basic residues" evidence="1">
    <location>
        <begin position="104"/>
        <end position="113"/>
    </location>
</feature>
<gene>
    <name evidence="2" type="primary">g6637</name>
    <name evidence="2" type="ORF">VP750_LOCUS5676</name>
</gene>
<organism evidence="2 3">
    <name type="scientific">Coccomyxa viridis</name>
    <dbReference type="NCBI Taxonomy" id="1274662"/>
    <lineage>
        <taxon>Eukaryota</taxon>
        <taxon>Viridiplantae</taxon>
        <taxon>Chlorophyta</taxon>
        <taxon>core chlorophytes</taxon>
        <taxon>Trebouxiophyceae</taxon>
        <taxon>Trebouxiophyceae incertae sedis</taxon>
        <taxon>Coccomyxaceae</taxon>
        <taxon>Coccomyxa</taxon>
    </lineage>
</organism>